<dbReference type="Proteomes" id="UP000199632">
    <property type="component" value="Unassembled WGS sequence"/>
</dbReference>
<dbReference type="SUPFAM" id="SSF48371">
    <property type="entry name" value="ARM repeat"/>
    <property type="match status" value="1"/>
</dbReference>
<dbReference type="InterPro" id="IPR016024">
    <property type="entry name" value="ARM-type_fold"/>
</dbReference>
<evidence type="ECO:0008006" key="3">
    <source>
        <dbReference type="Google" id="ProtNLM"/>
    </source>
</evidence>
<dbReference type="STRING" id="137265.SAMN05421684_7064"/>
<evidence type="ECO:0000313" key="2">
    <source>
        <dbReference type="Proteomes" id="UP000199632"/>
    </source>
</evidence>
<protein>
    <recommendedName>
        <fullName evidence="3">HEAT repeat-containing protein</fullName>
    </recommendedName>
</protein>
<reference evidence="2" key="1">
    <citation type="submission" date="2016-10" db="EMBL/GenBank/DDBJ databases">
        <authorList>
            <person name="Varghese N."/>
            <person name="Submissions S."/>
        </authorList>
    </citation>
    <scope>NUCLEOTIDE SEQUENCE [LARGE SCALE GENOMIC DNA]</scope>
    <source>
        <strain evidence="2">DSM 44718</strain>
    </source>
</reference>
<dbReference type="InterPro" id="IPR049796">
    <property type="entry name" value="CdiI_Ct-like"/>
</dbReference>
<organism evidence="1 2">
    <name type="scientific">Asanoa ishikariensis</name>
    <dbReference type="NCBI Taxonomy" id="137265"/>
    <lineage>
        <taxon>Bacteria</taxon>
        <taxon>Bacillati</taxon>
        <taxon>Actinomycetota</taxon>
        <taxon>Actinomycetes</taxon>
        <taxon>Micromonosporales</taxon>
        <taxon>Micromonosporaceae</taxon>
        <taxon>Asanoa</taxon>
    </lineage>
</organism>
<sequence>MLCDVTIDQPWFMGSWIGVLDRPEEVDEAVDRNDPYAGVALLTLVLHRPDPEVALPRIKRALVSPNAQTRANALQSLGHYARLHRSIDADLVRRLRCALSDRTPVGRSQIRGYAYHAACDVGMFARRHELPRWLRRRCAGPRRPTHQ</sequence>
<evidence type="ECO:0000313" key="1">
    <source>
        <dbReference type="EMBL" id="SDZ60543.1"/>
    </source>
</evidence>
<dbReference type="CDD" id="cd20694">
    <property type="entry name" value="CdiI_Ct-like"/>
    <property type="match status" value="1"/>
</dbReference>
<proteinExistence type="predicted"/>
<dbReference type="AlphaFoldDB" id="A0A1H3UDM6"/>
<gene>
    <name evidence="1" type="ORF">SAMN05421684_7064</name>
</gene>
<dbReference type="EMBL" id="FNQB01000004">
    <property type="protein sequence ID" value="SDZ60543.1"/>
    <property type="molecule type" value="Genomic_DNA"/>
</dbReference>
<keyword evidence="2" id="KW-1185">Reference proteome</keyword>
<accession>A0A1H3UDM6</accession>
<name>A0A1H3UDM6_9ACTN</name>